<evidence type="ECO:0000313" key="8">
    <source>
        <dbReference type="Proteomes" id="UP000189941"/>
    </source>
</evidence>
<protein>
    <submittedName>
        <fullName evidence="7">Penicillin-binding protein 2B</fullName>
    </submittedName>
</protein>
<comment type="subcellular location">
    <subcellularLocation>
        <location evidence="1">Cell membrane</location>
        <topology evidence="1">Single-pass membrane protein</topology>
    </subcellularLocation>
</comment>
<dbReference type="STRING" id="1121925.SAMN02746011_01257"/>
<keyword evidence="8" id="KW-1185">Reference proteome</keyword>
<evidence type="ECO:0000256" key="3">
    <source>
        <dbReference type="ARBA" id="ARBA00023136"/>
    </source>
</evidence>
<feature type="domain" description="Penicillin-binding protein dimerisation" evidence="6">
    <location>
        <begin position="54"/>
        <end position="212"/>
    </location>
</feature>
<name>A0A1T4LZC3_9LACT</name>
<dbReference type="SUPFAM" id="SSF56519">
    <property type="entry name" value="Penicillin binding protein dimerisation domain"/>
    <property type="match status" value="1"/>
</dbReference>
<accession>A0A1T4LZC3</accession>
<sequence length="567" mass="63535">MKSSKLNIFILAMTAVVMCVLFITRIVQLTVLKSVNGVDLVSYTEIANERSSITQARRGTIFDSKDQPIAMDTTSYSLFAILRNADEEVIVKDYDLTAKVLSENIDLTRDQVLTLLRNPDANQIEFGEAGRNLSKEVKEKIEEANLPGVYFASETTRQYINDFFASHLIGYAKPLLAGENDDYEDAEILKGQLGIELSYDEPLSGAKDYREQWEEANNLNYLSGDDLYLTIDSRLQNQLEDLLNTAITTYQPKEMGAYLVEVKTGKLIAAAQRPSFNLNTREGIDKEWRNFLTEDAYEPGSTIKILTMSVAYDHNLYQPDEKYHSGTIEIFDTKINDHNLYGWGDITFEEGLARSSNTAMVTLIERLGEENWIDELAKFGFGKSTNSGLINEINGTFSFDNPVSRYMSSFGQAFSTTPIQLLQAFTSVANHGTMVKVQYIEGIGEKNNQYKVQELGQPISKEAADHVLGLMVDTVEKDYGTAKPFKSDIVKVAAKTGTAEIANEDGTGYLTGPNDYTDSVVAFFPADDPKYMMYLYMKQPTDKKGLIGSQILAQTFHPFIESIYINQ</sequence>
<dbReference type="Gene3D" id="3.40.710.10">
    <property type="entry name" value="DD-peptidase/beta-lactamase superfamily"/>
    <property type="match status" value="1"/>
</dbReference>
<dbReference type="InterPro" id="IPR012338">
    <property type="entry name" value="Beta-lactam/transpept-like"/>
</dbReference>
<dbReference type="InterPro" id="IPR005311">
    <property type="entry name" value="PBP_dimer"/>
</dbReference>
<dbReference type="Pfam" id="PF00905">
    <property type="entry name" value="Transpeptidase"/>
    <property type="match status" value="1"/>
</dbReference>
<gene>
    <name evidence="7" type="ORF">SAMN02746011_01257</name>
</gene>
<dbReference type="SUPFAM" id="SSF56601">
    <property type="entry name" value="beta-lactamase/transpeptidase-like"/>
    <property type="match status" value="1"/>
</dbReference>
<evidence type="ECO:0000259" key="5">
    <source>
        <dbReference type="Pfam" id="PF00905"/>
    </source>
</evidence>
<evidence type="ECO:0000259" key="6">
    <source>
        <dbReference type="Pfam" id="PF03717"/>
    </source>
</evidence>
<keyword evidence="3 4" id="KW-0472">Membrane</keyword>
<dbReference type="AlphaFoldDB" id="A0A1T4LZC3"/>
<feature type="transmembrane region" description="Helical" evidence="4">
    <location>
        <begin position="7"/>
        <end position="27"/>
    </location>
</feature>
<dbReference type="RefSeq" id="WP_078756012.1">
    <property type="nucleotide sequence ID" value="NZ_FUWO01000010.1"/>
</dbReference>
<keyword evidence="4" id="KW-1133">Transmembrane helix</keyword>
<organism evidence="7 8">
    <name type="scientific">Globicatella sulfidifaciens DSM 15739</name>
    <dbReference type="NCBI Taxonomy" id="1121925"/>
    <lineage>
        <taxon>Bacteria</taxon>
        <taxon>Bacillati</taxon>
        <taxon>Bacillota</taxon>
        <taxon>Bacilli</taxon>
        <taxon>Lactobacillales</taxon>
        <taxon>Aerococcaceae</taxon>
        <taxon>Globicatella</taxon>
    </lineage>
</organism>
<dbReference type="Gene3D" id="3.30.70.2110">
    <property type="match status" value="1"/>
</dbReference>
<dbReference type="OrthoDB" id="9804124at2"/>
<evidence type="ECO:0000256" key="2">
    <source>
        <dbReference type="ARBA" id="ARBA00007171"/>
    </source>
</evidence>
<dbReference type="GO" id="GO:0008658">
    <property type="term" value="F:penicillin binding"/>
    <property type="evidence" value="ECO:0007669"/>
    <property type="project" value="InterPro"/>
</dbReference>
<evidence type="ECO:0000313" key="7">
    <source>
        <dbReference type="EMBL" id="SJZ60001.1"/>
    </source>
</evidence>
<proteinExistence type="inferred from homology"/>
<evidence type="ECO:0000256" key="1">
    <source>
        <dbReference type="ARBA" id="ARBA00004162"/>
    </source>
</evidence>
<keyword evidence="4" id="KW-0812">Transmembrane</keyword>
<dbReference type="InterPro" id="IPR001460">
    <property type="entry name" value="PCN-bd_Tpept"/>
</dbReference>
<comment type="similarity">
    <text evidence="2">Belongs to the transpeptidase family.</text>
</comment>
<dbReference type="InterPro" id="IPR036138">
    <property type="entry name" value="PBP_dimer_sf"/>
</dbReference>
<dbReference type="PANTHER" id="PTHR30627">
    <property type="entry name" value="PEPTIDOGLYCAN D,D-TRANSPEPTIDASE"/>
    <property type="match status" value="1"/>
</dbReference>
<reference evidence="8" key="1">
    <citation type="submission" date="2017-02" db="EMBL/GenBank/DDBJ databases">
        <authorList>
            <person name="Varghese N."/>
            <person name="Submissions S."/>
        </authorList>
    </citation>
    <scope>NUCLEOTIDE SEQUENCE [LARGE SCALE GENOMIC DNA]</scope>
    <source>
        <strain evidence="8">DSM 15739</strain>
    </source>
</reference>
<dbReference type="PANTHER" id="PTHR30627:SF26">
    <property type="entry name" value="PENICILLIN-BINDING PROTEIN 2B"/>
    <property type="match status" value="1"/>
</dbReference>
<dbReference type="GO" id="GO:0071555">
    <property type="term" value="P:cell wall organization"/>
    <property type="evidence" value="ECO:0007669"/>
    <property type="project" value="TreeGrafter"/>
</dbReference>
<feature type="domain" description="Penicillin-binding protein transpeptidase" evidence="5">
    <location>
        <begin position="256"/>
        <end position="552"/>
    </location>
</feature>
<dbReference type="Proteomes" id="UP000189941">
    <property type="component" value="Unassembled WGS sequence"/>
</dbReference>
<dbReference type="Gene3D" id="3.90.1310.10">
    <property type="entry name" value="Penicillin-binding protein 2a (Domain 2)"/>
    <property type="match status" value="1"/>
</dbReference>
<evidence type="ECO:0000256" key="4">
    <source>
        <dbReference type="SAM" id="Phobius"/>
    </source>
</evidence>
<dbReference type="Pfam" id="PF03717">
    <property type="entry name" value="PBP_dimer"/>
    <property type="match status" value="1"/>
</dbReference>
<dbReference type="InterPro" id="IPR050515">
    <property type="entry name" value="Beta-lactam/transpept"/>
</dbReference>
<dbReference type="GO" id="GO:0005886">
    <property type="term" value="C:plasma membrane"/>
    <property type="evidence" value="ECO:0007669"/>
    <property type="project" value="UniProtKB-SubCell"/>
</dbReference>
<dbReference type="EMBL" id="FUWO01000010">
    <property type="protein sequence ID" value="SJZ60001.1"/>
    <property type="molecule type" value="Genomic_DNA"/>
</dbReference>